<keyword evidence="7" id="KW-1185">Reference proteome</keyword>
<dbReference type="Pfam" id="PF00237">
    <property type="entry name" value="Ribosomal_L22"/>
    <property type="match status" value="1"/>
</dbReference>
<dbReference type="GO" id="GO:0002181">
    <property type="term" value="P:cytoplasmic translation"/>
    <property type="evidence" value="ECO:0007669"/>
    <property type="project" value="TreeGrafter"/>
</dbReference>
<dbReference type="OrthoDB" id="10254664at2759"/>
<reference evidence="6 7" key="3">
    <citation type="submission" date="2017-10" db="EMBL/GenBank/DDBJ databases">
        <title>Consistent, comparative and evidence-based genome annotation and re-annotation for the closely-related species, Cryptosporidium parvum, C. hominis and C. tyzzeri.</title>
        <authorList>
            <person name="Baptista R.P."/>
            <person name="Li Y."/>
            <person name="Sateriale A."/>
            <person name="Striepen B."/>
            <person name="Kissinger J.C."/>
        </authorList>
    </citation>
    <scope>NUCLEOTIDE SEQUENCE [LARGE SCALE GENOMIC DNA]</scope>
    <source>
        <strain evidence="6">30976</strain>
    </source>
</reference>
<dbReference type="AlphaFoldDB" id="A0A0S4TLW8"/>
<dbReference type="Proteomes" id="UP001429100">
    <property type="component" value="Unassembled WGS sequence"/>
</dbReference>
<keyword evidence="3 4" id="KW-0687">Ribonucleoprotein</keyword>
<keyword evidence="2 4" id="KW-0689">Ribosomal protein</keyword>
<gene>
    <name evidence="5" type="ORF">CHUDEA8_3450</name>
    <name evidence="6" type="ORF">GY17_00000788</name>
</gene>
<dbReference type="VEuPathDB" id="CryptoDB:CHUDEA8_3450"/>
<reference evidence="5" key="2">
    <citation type="submission" date="2015-08" db="EMBL/GenBank/DDBJ databases">
        <authorList>
            <person name="Babu N.S."/>
            <person name="Beckwith C.J."/>
            <person name="Beseler K.G."/>
            <person name="Brison A."/>
            <person name="Carone J.V."/>
            <person name="Caskin T.P."/>
            <person name="Diamond M."/>
            <person name="Durham M.E."/>
            <person name="Foxe J.M."/>
            <person name="Go M."/>
            <person name="Henderson B.A."/>
            <person name="Jones I.B."/>
            <person name="McGettigan J.A."/>
            <person name="Micheletti S.J."/>
            <person name="Nasrallah M.E."/>
            <person name="Ortiz D."/>
            <person name="Piller C.R."/>
            <person name="Privatt S.R."/>
            <person name="Schneider S.L."/>
            <person name="Sharp S."/>
            <person name="Smith T.C."/>
            <person name="Stanton J.D."/>
            <person name="Ullery H.E."/>
            <person name="Wilson R.J."/>
            <person name="Serrano M.G."/>
            <person name="Buck G."/>
            <person name="Lee V."/>
            <person name="Wang Y."/>
            <person name="Carvalho R."/>
            <person name="Voegtly L."/>
            <person name="Shi R."/>
            <person name="Duckworth R."/>
            <person name="Johnson A."/>
            <person name="Loviza R."/>
            <person name="Walstead R."/>
            <person name="Shah Z."/>
            <person name="Kiflezghi M."/>
            <person name="Wade K."/>
            <person name="Ball S.L."/>
            <person name="Bradley K.W."/>
            <person name="Asai D.J."/>
            <person name="Bowman C.A."/>
            <person name="Russell D.A."/>
            <person name="Pope W.H."/>
            <person name="Jacobs-Sera D."/>
            <person name="Hendrix R.W."/>
            <person name="Hatfull G.F."/>
        </authorList>
    </citation>
    <scope>NUCLEOTIDE SEQUENCE [LARGE SCALE GENOMIC DNA]</scope>
</reference>
<dbReference type="InterPro" id="IPR005721">
    <property type="entry name" value="Ribosomal_uL22_euk/arc"/>
</dbReference>
<dbReference type="GO" id="GO:0003735">
    <property type="term" value="F:structural constituent of ribosome"/>
    <property type="evidence" value="ECO:0007669"/>
    <property type="project" value="InterPro"/>
</dbReference>
<sequence length="187" mass="21441">MVRYAVRPDTPSKSVMCKGSDLRVSYKNTYETATAIKGMYLLDARQYLLDVIAKKRCVPFRRFNGGVGRTAKANEFKLTQGRFPEKSCRFLLDLLQNAESNCDMKGLDVDRLMLVSVVVTHAPFNRRRTFRAHGRITPFKSQPCNIQLIFKEIDDTVEQPKNIEGQKVVKLTKKQLARRKLRVGSKN</sequence>
<dbReference type="GO" id="GO:0022625">
    <property type="term" value="C:cytosolic large ribosomal subunit"/>
    <property type="evidence" value="ECO:0007669"/>
    <property type="project" value="TreeGrafter"/>
</dbReference>
<dbReference type="CDD" id="cd00336">
    <property type="entry name" value="Ribosomal_L22"/>
    <property type="match status" value="1"/>
</dbReference>
<evidence type="ECO:0000256" key="4">
    <source>
        <dbReference type="RuleBase" id="RU004005"/>
    </source>
</evidence>
<dbReference type="EMBL" id="JTAI01000002">
    <property type="protein sequence ID" value="PPS98182.1"/>
    <property type="molecule type" value="Genomic_DNA"/>
</dbReference>
<dbReference type="VEuPathDB" id="CryptoDB:ChTU502y2012_405g0210"/>
<dbReference type="SUPFAM" id="SSF54843">
    <property type="entry name" value="Ribosomal protein L22"/>
    <property type="match status" value="1"/>
</dbReference>
<dbReference type="NCBIfam" id="TIGR01038">
    <property type="entry name" value="uL22_arch_euk"/>
    <property type="match status" value="1"/>
</dbReference>
<dbReference type="Proteomes" id="UP000199752">
    <property type="component" value="Chromosome 8"/>
</dbReference>
<evidence type="ECO:0000313" key="5">
    <source>
        <dbReference type="EMBL" id="CUV07897.1"/>
    </source>
</evidence>
<dbReference type="EMBL" id="LN877954">
    <property type="protein sequence ID" value="CUV07897.1"/>
    <property type="molecule type" value="Genomic_DNA"/>
</dbReference>
<protein>
    <submittedName>
        <fullName evidence="6">60S ribosomal protein L17/L22</fullName>
    </submittedName>
</protein>
<dbReference type="PANTHER" id="PTHR11593">
    <property type="entry name" value="60S RIBOSOMAL PROTEIN L17"/>
    <property type="match status" value="1"/>
</dbReference>
<organism evidence="5">
    <name type="scientific">Cryptosporidium hominis</name>
    <dbReference type="NCBI Taxonomy" id="237895"/>
    <lineage>
        <taxon>Eukaryota</taxon>
        <taxon>Sar</taxon>
        <taxon>Alveolata</taxon>
        <taxon>Apicomplexa</taxon>
        <taxon>Conoidasida</taxon>
        <taxon>Coccidia</taxon>
        <taxon>Eucoccidiorida</taxon>
        <taxon>Eimeriorina</taxon>
        <taxon>Cryptosporidiidae</taxon>
        <taxon>Cryptosporidium</taxon>
    </lineage>
</organism>
<comment type="similarity">
    <text evidence="1 4">Belongs to the universal ribosomal protein uL22 family.</text>
</comment>
<dbReference type="InterPro" id="IPR001063">
    <property type="entry name" value="Ribosomal_uL22"/>
</dbReference>
<dbReference type="VEuPathDB" id="CryptoDB:Chro.80397"/>
<name>A0A0S4TLW8_CRYHO</name>
<dbReference type="PANTHER" id="PTHR11593:SF10">
    <property type="entry name" value="60S RIBOSOMAL PROTEIN L17"/>
    <property type="match status" value="1"/>
</dbReference>
<dbReference type="VEuPathDB" id="CryptoDB:GY17_00000788"/>
<evidence type="ECO:0000313" key="6">
    <source>
        <dbReference type="EMBL" id="PPS98182.1"/>
    </source>
</evidence>
<accession>A0A0S4TLW8</accession>
<dbReference type="Gene3D" id="3.90.470.10">
    <property type="entry name" value="Ribosomal protein L22/L17"/>
    <property type="match status" value="1"/>
</dbReference>
<evidence type="ECO:0000256" key="3">
    <source>
        <dbReference type="ARBA" id="ARBA00023274"/>
    </source>
</evidence>
<evidence type="ECO:0000256" key="1">
    <source>
        <dbReference type="ARBA" id="ARBA00009451"/>
    </source>
</evidence>
<evidence type="ECO:0000313" key="7">
    <source>
        <dbReference type="Proteomes" id="UP001429100"/>
    </source>
</evidence>
<reference evidence="6 7" key="1">
    <citation type="submission" date="2014-11" db="EMBL/GenBank/DDBJ databases">
        <title>Comparative genomic analysis of Cryptosporidium hominis reveals occurrence of genetic recombination in virulent subtypes.</title>
        <authorList>
            <person name="Guo Y."/>
            <person name="Tang K."/>
            <person name="Frace M."/>
            <person name="Li N."/>
            <person name="Roellig D.M."/>
            <person name="Sammons S."/>
            <person name="Knipe K."/>
            <person name="Rowe L."/>
            <person name="Feng Y."/>
            <person name="Xiao L."/>
        </authorList>
    </citation>
    <scope>NUCLEOTIDE SEQUENCE [LARGE SCALE GENOMIC DNA]</scope>
    <source>
        <strain evidence="6">30976</strain>
    </source>
</reference>
<proteinExistence type="inferred from homology"/>
<evidence type="ECO:0000256" key="2">
    <source>
        <dbReference type="ARBA" id="ARBA00022980"/>
    </source>
</evidence>
<dbReference type="InterPro" id="IPR036394">
    <property type="entry name" value="Ribosomal_uL22_sf"/>
</dbReference>